<feature type="region of interest" description="Disordered" evidence="2">
    <location>
        <begin position="247"/>
        <end position="266"/>
    </location>
</feature>
<evidence type="ECO:0000313" key="4">
    <source>
        <dbReference type="Proteomes" id="UP000789570"/>
    </source>
</evidence>
<dbReference type="AlphaFoldDB" id="A0A9N9HDY6"/>
<evidence type="ECO:0000256" key="2">
    <source>
        <dbReference type="SAM" id="MobiDB-lite"/>
    </source>
</evidence>
<gene>
    <name evidence="3" type="ORF">FCALED_LOCUS11809</name>
</gene>
<accession>A0A9N9HDY6</accession>
<feature type="compositionally biased region" description="Polar residues" evidence="2">
    <location>
        <begin position="194"/>
        <end position="218"/>
    </location>
</feature>
<dbReference type="EMBL" id="CAJVPQ010005250">
    <property type="protein sequence ID" value="CAG8666609.1"/>
    <property type="molecule type" value="Genomic_DNA"/>
</dbReference>
<name>A0A9N9HDY6_9GLOM</name>
<dbReference type="Proteomes" id="UP000789570">
    <property type="component" value="Unassembled WGS sequence"/>
</dbReference>
<comment type="caution">
    <text evidence="3">The sequence shown here is derived from an EMBL/GenBank/DDBJ whole genome shotgun (WGS) entry which is preliminary data.</text>
</comment>
<proteinExistence type="predicted"/>
<organism evidence="3 4">
    <name type="scientific">Funneliformis caledonium</name>
    <dbReference type="NCBI Taxonomy" id="1117310"/>
    <lineage>
        <taxon>Eukaryota</taxon>
        <taxon>Fungi</taxon>
        <taxon>Fungi incertae sedis</taxon>
        <taxon>Mucoromycota</taxon>
        <taxon>Glomeromycotina</taxon>
        <taxon>Glomeromycetes</taxon>
        <taxon>Glomerales</taxon>
        <taxon>Glomeraceae</taxon>
        <taxon>Funneliformis</taxon>
    </lineage>
</organism>
<dbReference type="OrthoDB" id="20273at2759"/>
<reference evidence="3" key="1">
    <citation type="submission" date="2021-06" db="EMBL/GenBank/DDBJ databases">
        <authorList>
            <person name="Kallberg Y."/>
            <person name="Tangrot J."/>
            <person name="Rosling A."/>
        </authorList>
    </citation>
    <scope>NUCLEOTIDE SEQUENCE</scope>
    <source>
        <strain evidence="3">UK204</strain>
    </source>
</reference>
<evidence type="ECO:0000313" key="3">
    <source>
        <dbReference type="EMBL" id="CAG8666609.1"/>
    </source>
</evidence>
<sequence length="338" mass="39022">MSELSSLKWSNQGRKRIGLKIENFRAKSERDLEELNNEIEKLTKEIKLEDSKRNLVETKQKKIHRRNSLRKFGGDEEQEFQITLTMSSMQWTKENTNSNPNLSVLEDYRIREKDVKGKRLLTIGRIHAWVHFNISEMYQMITLGGHTELECCDSLDPFSEGIIFSVMLPKELESFLVEKVPKLNQRHLTEIDTGNYSTRSLGHDQAATTNDASNSRTQLPEEPTDATYTKRESKLRLTSTPLVDRETYNLGHTGDQNYHRQDDQNYGDEATRHNTLTSGYPNHYENEYTDIDFPVVVNIFDFNCKADDVNNPVIMDFVAACTPDSETNAPPLRLRVDV</sequence>
<evidence type="ECO:0000256" key="1">
    <source>
        <dbReference type="SAM" id="Coils"/>
    </source>
</evidence>
<feature type="coiled-coil region" evidence="1">
    <location>
        <begin position="25"/>
        <end position="52"/>
    </location>
</feature>
<feature type="region of interest" description="Disordered" evidence="2">
    <location>
        <begin position="194"/>
        <end position="236"/>
    </location>
</feature>
<keyword evidence="4" id="KW-1185">Reference proteome</keyword>
<protein>
    <submittedName>
        <fullName evidence="3">4142_t:CDS:1</fullName>
    </submittedName>
</protein>
<keyword evidence="1" id="KW-0175">Coiled coil</keyword>